<name>A0A3S3AH78_9NOCA</name>
<dbReference type="SMART" id="SM00797">
    <property type="entry name" value="AHS2"/>
    <property type="match status" value="1"/>
</dbReference>
<feature type="domain" description="Carboxyltransferase" evidence="4">
    <location>
        <begin position="31"/>
        <end position="293"/>
    </location>
</feature>
<sequence>MGHNRHMAWLEVSRAGARTTVQDRGRAGNAALGVGVSGAADIVAHDSANRLVGNDPSAATLEMTLGGLRARAIGPATIAVTGAPTPLTVNGTPRPLYSTLHLRDGDEIALGIASAGLRTYLAVRGGIDVPAVLGSRATDTLSGIGPEPLRDRDRLPVGQLHGEWPIEEFIPPPAPAADTVELRIRLGPRDDWFTPASRTALVRQTWTVTTDTDRVGARLEGPGPLHRAHRGELASEGMVTGALQVPPNGMPVLFLTDHPVTGGYPVIAVVLEDDIPAAAQLRPGCRIRFRKVL</sequence>
<dbReference type="InterPro" id="IPR052708">
    <property type="entry name" value="PxpC"/>
</dbReference>
<evidence type="ECO:0000259" key="4">
    <source>
        <dbReference type="SMART" id="SM00797"/>
    </source>
</evidence>
<keyword evidence="5" id="KW-0808">Transferase</keyword>
<keyword evidence="2" id="KW-0378">Hydrolase</keyword>
<evidence type="ECO:0000313" key="6">
    <source>
        <dbReference type="Proteomes" id="UP000286208"/>
    </source>
</evidence>
<evidence type="ECO:0000256" key="2">
    <source>
        <dbReference type="ARBA" id="ARBA00022801"/>
    </source>
</evidence>
<dbReference type="Gene3D" id="2.40.100.10">
    <property type="entry name" value="Cyclophilin-like"/>
    <property type="match status" value="1"/>
</dbReference>
<dbReference type="NCBIfam" id="TIGR00724">
    <property type="entry name" value="urea_amlyse_rel"/>
    <property type="match status" value="1"/>
</dbReference>
<keyword evidence="3" id="KW-0067">ATP-binding</keyword>
<dbReference type="InterPro" id="IPR003778">
    <property type="entry name" value="CT_A_B"/>
</dbReference>
<evidence type="ECO:0000256" key="3">
    <source>
        <dbReference type="ARBA" id="ARBA00022840"/>
    </source>
</evidence>
<evidence type="ECO:0000313" key="5">
    <source>
        <dbReference type="EMBL" id="RVW08121.1"/>
    </source>
</evidence>
<proteinExistence type="predicted"/>
<keyword evidence="6" id="KW-1185">Reference proteome</keyword>
<organism evidence="5 6">
    <name type="scientific">Prescottella agglutinans</name>
    <dbReference type="NCBI Taxonomy" id="1644129"/>
    <lineage>
        <taxon>Bacteria</taxon>
        <taxon>Bacillati</taxon>
        <taxon>Actinomycetota</taxon>
        <taxon>Actinomycetes</taxon>
        <taxon>Mycobacteriales</taxon>
        <taxon>Nocardiaceae</taxon>
        <taxon>Prescottella</taxon>
    </lineage>
</organism>
<dbReference type="Proteomes" id="UP000286208">
    <property type="component" value="Unassembled WGS sequence"/>
</dbReference>
<dbReference type="Pfam" id="PF02626">
    <property type="entry name" value="CT_A_B"/>
    <property type="match status" value="1"/>
</dbReference>
<dbReference type="PANTHER" id="PTHR43309:SF3">
    <property type="entry name" value="5-OXOPROLINASE SUBUNIT C"/>
    <property type="match status" value="1"/>
</dbReference>
<dbReference type="AlphaFoldDB" id="A0A3S3AH78"/>
<comment type="caution">
    <text evidence="5">The sequence shown here is derived from an EMBL/GenBank/DDBJ whole genome shotgun (WGS) entry which is preliminary data.</text>
</comment>
<evidence type="ECO:0000256" key="1">
    <source>
        <dbReference type="ARBA" id="ARBA00022741"/>
    </source>
</evidence>
<reference evidence="5 6" key="1">
    <citation type="submission" date="2018-11" db="EMBL/GenBank/DDBJ databases">
        <title>Rhodococcus spongicola sp. nov. and Rhodococcus xishaensis sp. nov. from marine sponges.</title>
        <authorList>
            <person name="Li L."/>
            <person name="Lin H.W."/>
        </authorList>
    </citation>
    <scope>NUCLEOTIDE SEQUENCE [LARGE SCALE GENOMIC DNA]</scope>
    <source>
        <strain evidence="5 6">CCTCC AB2014297</strain>
    </source>
</reference>
<dbReference type="EMBL" id="RKLP01000010">
    <property type="protein sequence ID" value="RVW08121.1"/>
    <property type="molecule type" value="Genomic_DNA"/>
</dbReference>
<keyword evidence="1" id="KW-0547">Nucleotide-binding</keyword>
<protein>
    <submittedName>
        <fullName evidence="5">Biotin-dependent carboxyltransferase</fullName>
    </submittedName>
</protein>
<dbReference type="SUPFAM" id="SSF50891">
    <property type="entry name" value="Cyclophilin-like"/>
    <property type="match status" value="1"/>
</dbReference>
<gene>
    <name evidence="5" type="ORF">EGT67_18700</name>
</gene>
<dbReference type="GO" id="GO:0016740">
    <property type="term" value="F:transferase activity"/>
    <property type="evidence" value="ECO:0007669"/>
    <property type="project" value="UniProtKB-KW"/>
</dbReference>
<dbReference type="GO" id="GO:0005524">
    <property type="term" value="F:ATP binding"/>
    <property type="evidence" value="ECO:0007669"/>
    <property type="project" value="UniProtKB-KW"/>
</dbReference>
<dbReference type="OrthoDB" id="9768696at2"/>
<dbReference type="GO" id="GO:0016787">
    <property type="term" value="F:hydrolase activity"/>
    <property type="evidence" value="ECO:0007669"/>
    <property type="project" value="UniProtKB-KW"/>
</dbReference>
<dbReference type="InterPro" id="IPR029000">
    <property type="entry name" value="Cyclophilin-like_dom_sf"/>
</dbReference>
<dbReference type="PANTHER" id="PTHR43309">
    <property type="entry name" value="5-OXOPROLINASE SUBUNIT C"/>
    <property type="match status" value="1"/>
</dbReference>
<accession>A0A3S3AH78</accession>